<feature type="region of interest" description="Disordered" evidence="1">
    <location>
        <begin position="51"/>
        <end position="86"/>
    </location>
</feature>
<dbReference type="Proteomes" id="UP000319143">
    <property type="component" value="Unassembled WGS sequence"/>
</dbReference>
<protein>
    <submittedName>
        <fullName evidence="3">Uncharacterized protein</fullName>
    </submittedName>
</protein>
<dbReference type="AlphaFoldDB" id="A0A5C6D054"/>
<comment type="caution">
    <text evidence="3">The sequence shown here is derived from an EMBL/GenBank/DDBJ whole genome shotgun (WGS) entry which is preliminary data.</text>
</comment>
<organism evidence="3 4">
    <name type="scientific">Novipirellula artificiosorum</name>
    <dbReference type="NCBI Taxonomy" id="2528016"/>
    <lineage>
        <taxon>Bacteria</taxon>
        <taxon>Pseudomonadati</taxon>
        <taxon>Planctomycetota</taxon>
        <taxon>Planctomycetia</taxon>
        <taxon>Pirellulales</taxon>
        <taxon>Pirellulaceae</taxon>
        <taxon>Novipirellula</taxon>
    </lineage>
</organism>
<name>A0A5C6D054_9BACT</name>
<keyword evidence="4" id="KW-1185">Reference proteome</keyword>
<keyword evidence="2" id="KW-0812">Transmembrane</keyword>
<gene>
    <name evidence="3" type="ORF">Poly41_66990</name>
</gene>
<accession>A0A5C6D054</accession>
<reference evidence="3 4" key="1">
    <citation type="submission" date="2019-02" db="EMBL/GenBank/DDBJ databases">
        <title>Deep-cultivation of Planctomycetes and their phenomic and genomic characterization uncovers novel biology.</title>
        <authorList>
            <person name="Wiegand S."/>
            <person name="Jogler M."/>
            <person name="Boedeker C."/>
            <person name="Pinto D."/>
            <person name="Vollmers J."/>
            <person name="Rivas-Marin E."/>
            <person name="Kohn T."/>
            <person name="Peeters S.H."/>
            <person name="Heuer A."/>
            <person name="Rast P."/>
            <person name="Oberbeckmann S."/>
            <person name="Bunk B."/>
            <person name="Jeske O."/>
            <person name="Meyerdierks A."/>
            <person name="Storesund J.E."/>
            <person name="Kallscheuer N."/>
            <person name="Luecker S."/>
            <person name="Lage O.M."/>
            <person name="Pohl T."/>
            <person name="Merkel B.J."/>
            <person name="Hornburger P."/>
            <person name="Mueller R.-W."/>
            <person name="Bruemmer F."/>
            <person name="Labrenz M."/>
            <person name="Spormann A.M."/>
            <person name="Op Den Camp H."/>
            <person name="Overmann J."/>
            <person name="Amann R."/>
            <person name="Jetten M.S.M."/>
            <person name="Mascher T."/>
            <person name="Medema M.H."/>
            <person name="Devos D.P."/>
            <person name="Kaster A.-K."/>
            <person name="Ovreas L."/>
            <person name="Rohde M."/>
            <person name="Galperin M.Y."/>
            <person name="Jogler C."/>
        </authorList>
    </citation>
    <scope>NUCLEOTIDE SEQUENCE [LARGE SCALE GENOMIC DNA]</scope>
    <source>
        <strain evidence="3 4">Poly41</strain>
    </source>
</reference>
<feature type="transmembrane region" description="Helical" evidence="2">
    <location>
        <begin position="6"/>
        <end position="23"/>
    </location>
</feature>
<dbReference type="EMBL" id="SJPV01000023">
    <property type="protein sequence ID" value="TWU29127.1"/>
    <property type="molecule type" value="Genomic_DNA"/>
</dbReference>
<evidence type="ECO:0000256" key="1">
    <source>
        <dbReference type="SAM" id="MobiDB-lite"/>
    </source>
</evidence>
<sequence length="86" mass="9420">MLLYLTVIACIFAATTVVVIFLLNRAPQLKVEEDATEEVVRACQSRTGRLTRAWPQRQEQASGKSVHISGPAALPRPMKQFGPKAG</sequence>
<keyword evidence="2" id="KW-0472">Membrane</keyword>
<keyword evidence="2" id="KW-1133">Transmembrane helix</keyword>
<proteinExistence type="predicted"/>
<evidence type="ECO:0000256" key="2">
    <source>
        <dbReference type="SAM" id="Phobius"/>
    </source>
</evidence>
<evidence type="ECO:0000313" key="3">
    <source>
        <dbReference type="EMBL" id="TWU29127.1"/>
    </source>
</evidence>
<evidence type="ECO:0000313" key="4">
    <source>
        <dbReference type="Proteomes" id="UP000319143"/>
    </source>
</evidence>